<name>A0A482ISG7_9BURK</name>
<dbReference type="OrthoDB" id="9031517at2"/>
<evidence type="ECO:0000313" key="1">
    <source>
        <dbReference type="EMBL" id="QBP09730.1"/>
    </source>
</evidence>
<sequence>MEQFQWIPGKGVDTLALRRLRSQFRRPDQPMGEAWFMGEQRRMFTELLGDLDKLTASELQEPLVEIASGTSSFGPQEEWHKWYHYLLGELLARSHEAFVSYTLECLITAFMAVYPNGIYQEPYKGFRDDALLTLGRCMMDSQCWDGSDISLGNVLHRSNNNPNRVWVWWDASGDFSASMFFCLKYLPEPLVVPWLRSVLAIPSPHWRAQIIAWMVGAKDILNGSVKWPSQFPENARPSVEWDGSHCLRPELSTADDSGAPPASALIPEGSRLQALSLFESYFDNGVYLNWLTSISTVSYLETELAEIPATFETLYVRPARR</sequence>
<dbReference type="EMBL" id="CP037900">
    <property type="protein sequence ID" value="QBP09730.1"/>
    <property type="molecule type" value="Genomic_DNA"/>
</dbReference>
<dbReference type="Proteomes" id="UP000253772">
    <property type="component" value="Chromosome c1"/>
</dbReference>
<proteinExistence type="predicted"/>
<organism evidence="1 2">
    <name type="scientific">Cupriavidus metallidurans</name>
    <dbReference type="NCBI Taxonomy" id="119219"/>
    <lineage>
        <taxon>Bacteria</taxon>
        <taxon>Pseudomonadati</taxon>
        <taxon>Pseudomonadota</taxon>
        <taxon>Betaproteobacteria</taxon>
        <taxon>Burkholderiales</taxon>
        <taxon>Burkholderiaceae</taxon>
        <taxon>Cupriavidus</taxon>
    </lineage>
</organism>
<dbReference type="AlphaFoldDB" id="A0A482ISG7"/>
<evidence type="ECO:0000313" key="2">
    <source>
        <dbReference type="Proteomes" id="UP000253772"/>
    </source>
</evidence>
<accession>A0A482ISG7</accession>
<reference evidence="1 2" key="1">
    <citation type="submission" date="2019-03" db="EMBL/GenBank/DDBJ databases">
        <title>Comparative insights into the high quality Complete genome sequence of highly metal resistant Cupriavidus metallidurans strain BS1 isolated from a gold-copper mine.</title>
        <authorList>
            <person name="Mazhar H.S."/>
            <person name="Rensing C."/>
        </authorList>
    </citation>
    <scope>NUCLEOTIDE SEQUENCE [LARGE SCALE GENOMIC DNA]</scope>
    <source>
        <strain evidence="1 2">BS1</strain>
    </source>
</reference>
<dbReference type="RefSeq" id="WP_024570274.1">
    <property type="nucleotide sequence ID" value="NZ_CP037900.1"/>
</dbReference>
<protein>
    <submittedName>
        <fullName evidence="1">Uncharacterized protein</fullName>
    </submittedName>
</protein>
<gene>
    <name evidence="1" type="ORF">DDF84_008140</name>
</gene>